<comment type="caution">
    <text evidence="2">The sequence shown here is derived from an EMBL/GenBank/DDBJ whole genome shotgun (WGS) entry which is preliminary data.</text>
</comment>
<sequence>MGVKVLSLIISEIQEARFFSVSIDSTPDLTHVDQLSMIIRYVSVTSHEATERFLSFIPIESTGEYLTNIILKYFQDQKIDIKNARGQSHDNAANMSGSKVAGLFGFINVSWRLDFDILIEKATILQTQYSSYLEKLFPNELTHFSLYIKQYLETESPDFEKSFTVNMMYQTLFTQKVQLTFLNVEIALRIFLSLMVSVVSGERSFSKLKLIKNEKRTTMGQNRLNFLSLMSTESEFIKCLSFDDLIEQFVKEKIRKVQV</sequence>
<name>A0A164HHN3_9CRUS</name>
<feature type="domain" description="HAT C-terminal dimerisation" evidence="1">
    <location>
        <begin position="174"/>
        <end position="235"/>
    </location>
</feature>
<dbReference type="InterPro" id="IPR008906">
    <property type="entry name" value="HATC_C_dom"/>
</dbReference>
<evidence type="ECO:0000313" key="3">
    <source>
        <dbReference type="Proteomes" id="UP000076858"/>
    </source>
</evidence>
<dbReference type="PANTHER" id="PTHR45749:SF23">
    <property type="entry name" value="ZINC FINGER MYM-TYPE PROTEIN 1-LIKE"/>
    <property type="match status" value="1"/>
</dbReference>
<organism evidence="2 3">
    <name type="scientific">Daphnia magna</name>
    <dbReference type="NCBI Taxonomy" id="35525"/>
    <lineage>
        <taxon>Eukaryota</taxon>
        <taxon>Metazoa</taxon>
        <taxon>Ecdysozoa</taxon>
        <taxon>Arthropoda</taxon>
        <taxon>Crustacea</taxon>
        <taxon>Branchiopoda</taxon>
        <taxon>Diplostraca</taxon>
        <taxon>Cladocera</taxon>
        <taxon>Anomopoda</taxon>
        <taxon>Daphniidae</taxon>
        <taxon>Daphnia</taxon>
    </lineage>
</organism>
<gene>
    <name evidence="2" type="ORF">APZ42_003523</name>
</gene>
<dbReference type="EMBL" id="LRGB01011049">
    <property type="protein sequence ID" value="KZS00257.1"/>
    <property type="molecule type" value="Genomic_DNA"/>
</dbReference>
<protein>
    <submittedName>
        <fullName evidence="2">Putative Zinc finger MYM-type protein</fullName>
    </submittedName>
</protein>
<dbReference type="GO" id="GO:0046983">
    <property type="term" value="F:protein dimerization activity"/>
    <property type="evidence" value="ECO:0007669"/>
    <property type="project" value="InterPro"/>
</dbReference>
<dbReference type="Pfam" id="PF05699">
    <property type="entry name" value="Dimer_Tnp_hAT"/>
    <property type="match status" value="1"/>
</dbReference>
<evidence type="ECO:0000259" key="1">
    <source>
        <dbReference type="Pfam" id="PF05699"/>
    </source>
</evidence>
<reference evidence="2 3" key="1">
    <citation type="submission" date="2016-03" db="EMBL/GenBank/DDBJ databases">
        <title>EvidentialGene: Evidence-directed Construction of Genes on Genomes.</title>
        <authorList>
            <person name="Gilbert D.G."/>
            <person name="Choi J.-H."/>
            <person name="Mockaitis K."/>
            <person name="Colbourne J."/>
            <person name="Pfrender M."/>
        </authorList>
    </citation>
    <scope>NUCLEOTIDE SEQUENCE [LARGE SCALE GENOMIC DNA]</scope>
    <source>
        <strain evidence="2 3">Xinb3</strain>
        <tissue evidence="2">Complete organism</tissue>
    </source>
</reference>
<dbReference type="PANTHER" id="PTHR45749">
    <property type="match status" value="1"/>
</dbReference>
<dbReference type="AlphaFoldDB" id="A0A164HHN3"/>
<keyword evidence="3" id="KW-1185">Reference proteome</keyword>
<accession>A0A164HHN3</accession>
<dbReference type="OrthoDB" id="6611207at2759"/>
<proteinExistence type="predicted"/>
<evidence type="ECO:0000313" key="2">
    <source>
        <dbReference type="EMBL" id="KZS00257.1"/>
    </source>
</evidence>
<dbReference type="Proteomes" id="UP000076858">
    <property type="component" value="Unassembled WGS sequence"/>
</dbReference>
<dbReference type="STRING" id="35525.A0A164HHN3"/>